<name>A0A4S8JA76_MUSBA</name>
<protein>
    <submittedName>
        <fullName evidence="2">Uncharacterized protein</fullName>
    </submittedName>
</protein>
<evidence type="ECO:0000313" key="3">
    <source>
        <dbReference type="Proteomes" id="UP000317650"/>
    </source>
</evidence>
<dbReference type="AlphaFoldDB" id="A0A4S8JA76"/>
<dbReference type="Proteomes" id="UP000317650">
    <property type="component" value="Chromosome 3"/>
</dbReference>
<gene>
    <name evidence="2" type="ORF">C4D60_Mb03t15950</name>
</gene>
<proteinExistence type="predicted"/>
<evidence type="ECO:0000313" key="2">
    <source>
        <dbReference type="EMBL" id="THU58588.1"/>
    </source>
</evidence>
<keyword evidence="3" id="KW-1185">Reference proteome</keyword>
<accession>A0A4S8JA76</accession>
<evidence type="ECO:0000256" key="1">
    <source>
        <dbReference type="SAM" id="MobiDB-lite"/>
    </source>
</evidence>
<comment type="caution">
    <text evidence="2">The sequence shown here is derived from an EMBL/GenBank/DDBJ whole genome shotgun (WGS) entry which is preliminary data.</text>
</comment>
<sequence length="175" mass="19480">MEGLADHCESPILEPKISQDDGTENSINCTESSGRNCGKPQDLTYTPDLLADERLAKGLFQYGYDLFFCHMLANLVCMAMPLDKVLPVLVVIGYCLHGFVLCQPPFDSFTDAHIIDEGVTLGRHAVARFLIVGIATMRPWSNSIDVERRHRHELPRQEVQQVICSLCGTEQEASS</sequence>
<reference evidence="2 3" key="1">
    <citation type="journal article" date="2019" name="Nat. Plants">
        <title>Genome sequencing of Musa balbisiana reveals subgenome evolution and function divergence in polyploid bananas.</title>
        <authorList>
            <person name="Yao X."/>
        </authorList>
    </citation>
    <scope>NUCLEOTIDE SEQUENCE [LARGE SCALE GENOMIC DNA]</scope>
    <source>
        <strain evidence="3">cv. DH-PKW</strain>
        <tissue evidence="2">Leaves</tissue>
    </source>
</reference>
<feature type="region of interest" description="Disordered" evidence="1">
    <location>
        <begin position="1"/>
        <end position="24"/>
    </location>
</feature>
<dbReference type="EMBL" id="PYDT01000006">
    <property type="protein sequence ID" value="THU58588.1"/>
    <property type="molecule type" value="Genomic_DNA"/>
</dbReference>
<organism evidence="2 3">
    <name type="scientific">Musa balbisiana</name>
    <name type="common">Banana</name>
    <dbReference type="NCBI Taxonomy" id="52838"/>
    <lineage>
        <taxon>Eukaryota</taxon>
        <taxon>Viridiplantae</taxon>
        <taxon>Streptophyta</taxon>
        <taxon>Embryophyta</taxon>
        <taxon>Tracheophyta</taxon>
        <taxon>Spermatophyta</taxon>
        <taxon>Magnoliopsida</taxon>
        <taxon>Liliopsida</taxon>
        <taxon>Zingiberales</taxon>
        <taxon>Musaceae</taxon>
        <taxon>Musa</taxon>
    </lineage>
</organism>